<dbReference type="SMART" id="SM00237">
    <property type="entry name" value="Calx_beta"/>
    <property type="match status" value="2"/>
</dbReference>
<proteinExistence type="inferred from homology"/>
<dbReference type="SUPFAM" id="SSF51120">
    <property type="entry name" value="beta-Roll"/>
    <property type="match status" value="2"/>
</dbReference>
<dbReference type="InterPro" id="IPR039005">
    <property type="entry name" value="CSPG_rpt"/>
</dbReference>
<dbReference type="InterPro" id="IPR015919">
    <property type="entry name" value="Cadherin-like_sf"/>
</dbReference>
<comment type="similarity">
    <text evidence="3">Belongs to the FRAS1 family.</text>
</comment>
<dbReference type="Gene3D" id="2.60.40.10">
    <property type="entry name" value="Immunoglobulins"/>
    <property type="match status" value="1"/>
</dbReference>
<evidence type="ECO:0000313" key="15">
    <source>
        <dbReference type="Proteomes" id="UP001576784"/>
    </source>
</evidence>
<evidence type="ECO:0000256" key="9">
    <source>
        <dbReference type="ARBA" id="ARBA00023026"/>
    </source>
</evidence>
<dbReference type="InterPro" id="IPR041690">
    <property type="entry name" value="Cadherin_5"/>
</dbReference>
<feature type="domain" description="Dystroglycan-type cadherin-like" evidence="13">
    <location>
        <begin position="566"/>
        <end position="666"/>
    </location>
</feature>
<keyword evidence="7" id="KW-0677">Repeat</keyword>
<dbReference type="Gene3D" id="2.60.40.2810">
    <property type="match status" value="1"/>
</dbReference>
<dbReference type="EMBL" id="JBHFNR010000203">
    <property type="protein sequence ID" value="MFB2896535.1"/>
    <property type="molecule type" value="Genomic_DNA"/>
</dbReference>
<dbReference type="InterPro" id="IPR038081">
    <property type="entry name" value="CalX-like_sf"/>
</dbReference>
<dbReference type="RefSeq" id="WP_413266162.1">
    <property type="nucleotide sequence ID" value="NZ_JBHFNR010000203.1"/>
</dbReference>
<dbReference type="PANTHER" id="PTHR38340:SF1">
    <property type="entry name" value="S-LAYER PROTEIN"/>
    <property type="match status" value="1"/>
</dbReference>
<dbReference type="PRINTS" id="PR00313">
    <property type="entry name" value="CABNDNGRPT"/>
</dbReference>
<comment type="subcellular location">
    <subcellularLocation>
        <location evidence="1">Membrane</location>
    </subcellularLocation>
    <subcellularLocation>
        <location evidence="2">Secreted</location>
    </subcellularLocation>
</comment>
<comment type="caution">
    <text evidence="14">The sequence shown here is derived from an EMBL/GenBank/DDBJ whole genome shotgun (WGS) entry which is preliminary data.</text>
</comment>
<keyword evidence="5" id="KW-0800">Toxin</keyword>
<keyword evidence="4" id="KW-0964">Secreted</keyword>
<dbReference type="InterPro" id="IPR013783">
    <property type="entry name" value="Ig-like_fold"/>
</dbReference>
<evidence type="ECO:0000256" key="2">
    <source>
        <dbReference type="ARBA" id="ARBA00004613"/>
    </source>
</evidence>
<dbReference type="InterPro" id="IPR011049">
    <property type="entry name" value="Serralysin-like_metalloprot_C"/>
</dbReference>
<evidence type="ECO:0000256" key="3">
    <source>
        <dbReference type="ARBA" id="ARBA00005529"/>
    </source>
</evidence>
<evidence type="ECO:0000256" key="1">
    <source>
        <dbReference type="ARBA" id="ARBA00004370"/>
    </source>
</evidence>
<keyword evidence="10" id="KW-0472">Membrane</keyword>
<feature type="domain" description="Calx-beta" evidence="12">
    <location>
        <begin position="335"/>
        <end position="435"/>
    </location>
</feature>
<dbReference type="PROSITE" id="PS51854">
    <property type="entry name" value="CSPG"/>
    <property type="match status" value="1"/>
</dbReference>
<dbReference type="InterPro" id="IPR006644">
    <property type="entry name" value="Cadg"/>
</dbReference>
<evidence type="ECO:0000256" key="4">
    <source>
        <dbReference type="ARBA" id="ARBA00022525"/>
    </source>
</evidence>
<evidence type="ECO:0000256" key="5">
    <source>
        <dbReference type="ARBA" id="ARBA00022656"/>
    </source>
</evidence>
<evidence type="ECO:0000259" key="13">
    <source>
        <dbReference type="SMART" id="SM00736"/>
    </source>
</evidence>
<dbReference type="PROSITE" id="PS00330">
    <property type="entry name" value="HEMOLYSIN_CALCIUM"/>
    <property type="match status" value="1"/>
</dbReference>
<evidence type="ECO:0000259" key="12">
    <source>
        <dbReference type="SMART" id="SM00237"/>
    </source>
</evidence>
<evidence type="ECO:0000313" key="14">
    <source>
        <dbReference type="EMBL" id="MFB2896535.1"/>
    </source>
</evidence>
<dbReference type="SUPFAM" id="SSF141072">
    <property type="entry name" value="CalX-like"/>
    <property type="match status" value="2"/>
</dbReference>
<feature type="domain" description="Calx-beta" evidence="12">
    <location>
        <begin position="221"/>
        <end position="323"/>
    </location>
</feature>
<evidence type="ECO:0000256" key="11">
    <source>
        <dbReference type="SAM" id="MobiDB-lite"/>
    </source>
</evidence>
<dbReference type="Proteomes" id="UP001576784">
    <property type="component" value="Unassembled WGS sequence"/>
</dbReference>
<dbReference type="Pfam" id="PF03160">
    <property type="entry name" value="Calx-beta"/>
    <property type="match status" value="2"/>
</dbReference>
<dbReference type="InterPro" id="IPR018511">
    <property type="entry name" value="Hemolysin-typ_Ca-bd_CS"/>
</dbReference>
<keyword evidence="15" id="KW-1185">Reference proteome</keyword>
<feature type="non-terminal residue" evidence="14">
    <location>
        <position position="1"/>
    </location>
</feature>
<dbReference type="InterPro" id="IPR003644">
    <property type="entry name" value="Calx_beta"/>
</dbReference>
<dbReference type="InterPro" id="IPR050557">
    <property type="entry name" value="RTX_toxin/Mannuronan_C5-epim"/>
</dbReference>
<reference evidence="14 15" key="1">
    <citation type="submission" date="2024-09" db="EMBL/GenBank/DDBJ databases">
        <title>Floridaenema gen nov. (Aerosakkonemataceae, Aerosakkonematales ord. nov., Cyanobacteria) from benthic tropical and subtropical fresh waters, with the description of four new species.</title>
        <authorList>
            <person name="Moretto J.A."/>
            <person name="Berthold D.E."/>
            <person name="Lefler F.W."/>
            <person name="Huang I.-S."/>
            <person name="Laughinghouse H. IV."/>
        </authorList>
    </citation>
    <scope>NUCLEOTIDE SEQUENCE [LARGE SCALE GENOMIC DNA]</scope>
    <source>
        <strain evidence="14 15">BLCC-F50</strain>
    </source>
</reference>
<dbReference type="InterPro" id="IPR001343">
    <property type="entry name" value="Hemolysn_Ca-bd"/>
</dbReference>
<evidence type="ECO:0000256" key="8">
    <source>
        <dbReference type="ARBA" id="ARBA00022837"/>
    </source>
</evidence>
<dbReference type="PRINTS" id="PR01488">
    <property type="entry name" value="RTXTOXINA"/>
</dbReference>
<dbReference type="PANTHER" id="PTHR38340">
    <property type="entry name" value="S-LAYER PROTEIN"/>
    <property type="match status" value="1"/>
</dbReference>
<gene>
    <name evidence="14" type="ORF">ACE1CI_26785</name>
</gene>
<dbReference type="Pfam" id="PF05345">
    <property type="entry name" value="He_PIG"/>
    <property type="match status" value="1"/>
</dbReference>
<organism evidence="14 15">
    <name type="scientific">Floridaenema flaviceps BLCC-F50</name>
    <dbReference type="NCBI Taxonomy" id="3153642"/>
    <lineage>
        <taxon>Bacteria</taxon>
        <taxon>Bacillati</taxon>
        <taxon>Cyanobacteriota</taxon>
        <taxon>Cyanophyceae</taxon>
        <taxon>Oscillatoriophycideae</taxon>
        <taxon>Aerosakkonematales</taxon>
        <taxon>Aerosakkonemataceae</taxon>
        <taxon>Floridanema</taxon>
        <taxon>Floridanema flaviceps</taxon>
    </lineage>
</organism>
<sequence>VSVSDGTTPTPPSAVTIGFTNVNNPPVLTTNTLSITEGQSVVLGSTNLNTTDSDTPATALTYSITGVTNGRFELVSNVGVAITSFTQAQINNGQVRFVHDGSENAPGYNVSVSDGTTPTPPSRVTISFTNVNDAPTLTGTKATLAAGKQDTVYTINQIDLLTGFTDAENDPLSVSNLTATNGTLVNNNNGTWSFTPAANYNGTINLIYNVTDGKGGIAPATQSFNLDAAPPSTISISNPNPQNEGNSGTVAHNFEVSLSNPSSQVIVVNYDTTDGSANFADADYNRSYGNLVFKPGETKKTITVTSNGDNRYEANETFNVNLSDPINATIAKATAIGTINNDDSFPGIAIADVSQNEGNSGTTNFNFAVTLSNPSYQTVSVNYATADGISVASKDYNSTSGVLTFNPGEITKNISVAVIGNTVAETNKNFLVNLSNPSNGTIVNNRGVGTIVNDDSSLVGTNTNKTGTQNGPTTFSATDFTAAGGTTPSKIKITTLPNNGTLQLGNSNVVQNQEIALTDISNLRFTPATGWNGTTNFTWKGFDGVAYSNTDATVNLTINRVNNPPFLNLPISTQTATTNSLFNFTFAADTFKDLDVGDILTYTATLPNGNPLPSWLFFNPIARTFVGTPTTSDAGNVTILLKATDSANASVNYPFNLNIANTLSPAPANSDIDCFCEQIIHPNVNNLPGVSSALNSTEQSQLDNDEDNSLFGTSSNDLLHGFGGNDLLLGREGDDNVLGGKGNDLTFGGEGRDWIGAGFGDDFANGNEGDDFVNGNEGNDTVRGGLGQDFVRGGQDNDILYGDRGNDTLGGDHGNDTLFGGSGDAPGNDERDLIFGGSGDDLLYGNTGNDSLFGEQGNDTIRAGKDHDIASGDAGDDVLFGDHGNDSLCGCDGNDTIFGGVGANGGDASPSDDDYICGGAGNDLLFGNQGADWINGEVGDDTIYGGQGNDTLIGRDGNDILSGDRGNDSLMGGNGSDKFVLAVGQGSDVIVDFQDGVDSLVLSGNLTFPQLSIVQSGNNTLISLTNNNELLATLNGISANLITAQDFLVALS</sequence>
<keyword evidence="8" id="KW-0106">Calcium</keyword>
<dbReference type="SMART" id="SM00736">
    <property type="entry name" value="CADG"/>
    <property type="match status" value="1"/>
</dbReference>
<evidence type="ECO:0000256" key="7">
    <source>
        <dbReference type="ARBA" id="ARBA00022737"/>
    </source>
</evidence>
<dbReference type="Gene3D" id="2.150.10.10">
    <property type="entry name" value="Serralysin-like metalloprotease, C-terminal"/>
    <property type="match status" value="4"/>
</dbReference>
<dbReference type="Pfam" id="PF16184">
    <property type="entry name" value="Cadherin_3"/>
    <property type="match status" value="1"/>
</dbReference>
<dbReference type="InterPro" id="IPR003995">
    <property type="entry name" value="RTX_toxin_determinant-A"/>
</dbReference>
<feature type="region of interest" description="Disordered" evidence="11">
    <location>
        <begin position="803"/>
        <end position="832"/>
    </location>
</feature>
<dbReference type="Pfam" id="PF00353">
    <property type="entry name" value="HemolysinCabind"/>
    <property type="match status" value="7"/>
</dbReference>
<dbReference type="SUPFAM" id="SSF49313">
    <property type="entry name" value="Cadherin-like"/>
    <property type="match status" value="1"/>
</dbReference>
<accession>A0ABV4XXS7</accession>
<evidence type="ECO:0000256" key="10">
    <source>
        <dbReference type="ARBA" id="ARBA00023136"/>
    </source>
</evidence>
<dbReference type="Gene3D" id="2.60.40.2030">
    <property type="match status" value="2"/>
</dbReference>
<keyword evidence="9" id="KW-0843">Virulence</keyword>
<protein>
    <submittedName>
        <fullName evidence="14">Calx-beta domain-containing protein</fullName>
    </submittedName>
</protein>
<dbReference type="Pfam" id="PF17892">
    <property type="entry name" value="Cadherin_5"/>
    <property type="match status" value="1"/>
</dbReference>
<keyword evidence="6" id="KW-0732">Signal</keyword>
<name>A0ABV4XXS7_9CYAN</name>
<evidence type="ECO:0000256" key="6">
    <source>
        <dbReference type="ARBA" id="ARBA00022729"/>
    </source>
</evidence>